<sequence length="242" mass="28090">MNTKNHYANHLGNFYSWMLGDWKTKETEFREFLFKKNLTAKRNEVAIDLGAGNGVQSLALSKLGYQVIAVDFNKQLLSELEKNAKDSNQSIQIVDDDILSVVQWKDKQPKFILCCGDTITHLNSKEEIQVFIKSCYESLIPGGNFLISFRDYSKPLTGDSRFIPVMSDPSKIHTCVLEYEENKIRVTDQLYEKKEGGWVMSVSSYFKVRLLEEECLLYLKEAGFHWEWEETFQRMITILAKK</sequence>
<evidence type="ECO:0000259" key="1">
    <source>
        <dbReference type="Pfam" id="PF13649"/>
    </source>
</evidence>
<dbReference type="Gene3D" id="2.20.25.110">
    <property type="entry name" value="S-adenosyl-L-methionine-dependent methyltransferases"/>
    <property type="match status" value="1"/>
</dbReference>
<dbReference type="SUPFAM" id="SSF53335">
    <property type="entry name" value="S-adenosyl-L-methionine-dependent methyltransferases"/>
    <property type="match status" value="1"/>
</dbReference>
<proteinExistence type="predicted"/>
<gene>
    <name evidence="2" type="ORF">LEP1GSC203_0526</name>
</gene>
<dbReference type="GO" id="GO:0032259">
    <property type="term" value="P:methylation"/>
    <property type="evidence" value="ECO:0007669"/>
    <property type="project" value="UniProtKB-KW"/>
</dbReference>
<protein>
    <submittedName>
        <fullName evidence="2">Ribosomal protein L11 methyltransferase-like protein</fullName>
    </submittedName>
</protein>
<dbReference type="GO" id="GO:0005840">
    <property type="term" value="C:ribosome"/>
    <property type="evidence" value="ECO:0007669"/>
    <property type="project" value="UniProtKB-KW"/>
</dbReference>
<dbReference type="InterPro" id="IPR029063">
    <property type="entry name" value="SAM-dependent_MTases_sf"/>
</dbReference>
<evidence type="ECO:0000313" key="2">
    <source>
        <dbReference type="EMBL" id="EMY60503.1"/>
    </source>
</evidence>
<dbReference type="Proteomes" id="UP000012371">
    <property type="component" value="Unassembled WGS sequence"/>
</dbReference>
<reference evidence="2" key="1">
    <citation type="submission" date="2013-03" db="EMBL/GenBank/DDBJ databases">
        <authorList>
            <person name="Harkins D.M."/>
            <person name="Durkin A.S."/>
            <person name="Brinkac L.M."/>
            <person name="Haft D.H."/>
            <person name="Selengut J.D."/>
            <person name="Sanka R."/>
            <person name="DePew J."/>
            <person name="Purushe J."/>
            <person name="Hartskeerl R.A."/>
            <person name="Ahmed A."/>
            <person name="van der Linden H."/>
            <person name="Goris M.G.A."/>
            <person name="Vinetz J.M."/>
            <person name="Sutton G.G."/>
            <person name="Nierman W.C."/>
            <person name="Fouts D.E."/>
        </authorList>
    </citation>
    <scope>NUCLEOTIDE SEQUENCE [LARGE SCALE GENOMIC DNA]</scope>
    <source>
        <strain evidence="2">LT 11-33</strain>
    </source>
</reference>
<dbReference type="GO" id="GO:0008168">
    <property type="term" value="F:methyltransferase activity"/>
    <property type="evidence" value="ECO:0007669"/>
    <property type="project" value="UniProtKB-KW"/>
</dbReference>
<dbReference type="AlphaFoldDB" id="N1VPY5"/>
<keyword evidence="3" id="KW-1185">Reference proteome</keyword>
<comment type="caution">
    <text evidence="2">The sequence shown here is derived from an EMBL/GenBank/DDBJ whole genome shotgun (WGS) entry which is preliminary data.</text>
</comment>
<dbReference type="STRING" id="1257025.LEP1GSC203_0526"/>
<accession>N1VPY5</accession>
<dbReference type="InterPro" id="IPR041698">
    <property type="entry name" value="Methyltransf_25"/>
</dbReference>
<dbReference type="CDD" id="cd02440">
    <property type="entry name" value="AdoMet_MTases"/>
    <property type="match status" value="1"/>
</dbReference>
<dbReference type="EMBL" id="AOGW02000015">
    <property type="protein sequence ID" value="EMY60503.1"/>
    <property type="molecule type" value="Genomic_DNA"/>
</dbReference>
<feature type="domain" description="Methyltransferase" evidence="1">
    <location>
        <begin position="47"/>
        <end position="143"/>
    </location>
</feature>
<organism evidence="2 3">
    <name type="scientific">Leptospira terpstrae serovar Hualin str. LT 11-33 = ATCC 700639</name>
    <dbReference type="NCBI Taxonomy" id="1257025"/>
    <lineage>
        <taxon>Bacteria</taxon>
        <taxon>Pseudomonadati</taxon>
        <taxon>Spirochaetota</taxon>
        <taxon>Spirochaetia</taxon>
        <taxon>Leptospirales</taxon>
        <taxon>Leptospiraceae</taxon>
        <taxon>Leptospira</taxon>
    </lineage>
</organism>
<dbReference type="RefSeq" id="WP_002974910.1">
    <property type="nucleotide sequence ID" value="NZ_AOGW02000015.1"/>
</dbReference>
<evidence type="ECO:0000313" key="3">
    <source>
        <dbReference type="Proteomes" id="UP000012371"/>
    </source>
</evidence>
<dbReference type="OrthoDB" id="9791837at2"/>
<dbReference type="Pfam" id="PF13649">
    <property type="entry name" value="Methyltransf_25"/>
    <property type="match status" value="1"/>
</dbReference>
<dbReference type="Gene3D" id="3.40.50.150">
    <property type="entry name" value="Vaccinia Virus protein VP39"/>
    <property type="match status" value="1"/>
</dbReference>
<name>N1VPY5_9LEPT</name>